<dbReference type="NCBIfam" id="NF038032">
    <property type="entry name" value="CehA_McbA_metalo"/>
    <property type="match status" value="1"/>
</dbReference>
<dbReference type="AlphaFoldDB" id="A0A2W5TRV4"/>
<dbReference type="PROSITE" id="PS51257">
    <property type="entry name" value="PROKAR_LIPOPROTEIN"/>
    <property type="match status" value="1"/>
</dbReference>
<dbReference type="Gene3D" id="3.20.20.140">
    <property type="entry name" value="Metal-dependent hydrolases"/>
    <property type="match status" value="1"/>
</dbReference>
<sequence>MQHRALTVIVCSSFFLFACPKPGGGSGVPDAGNRCQVDLAGTGYFKQDGSGSSAAFITSAEQLIGGENAQGRTGDVLLQNDKVRVIIEQPGRSVGPLLSGGGIIDADLQRGGGEGRDSFGRMGLFYAFGRLPSVKEVEVINDGSTGGPAIVAATGVDVPHDLLNIESLIQNVAGLNVKFVVDPTKPLPVRTTTYYVLSPGESRVRMLSAFCNDGDAPALMPLIELLDVGAFEIFNSGPCGNGLGLPKPDVSNNCTIAPSKWFGVQGDNVAYGLRSMSFSDLNTPVEANAVLGYGGVLGTMVEGESLDGLLSWTNADARSRPGTFNVRAKEQRLYLRDFAIGRDLAGVDAVFKEIDGTPLSTVNVTTSPDARVTVLQGARMIGLLEADASGQATTKLAAGTYTLSAAKQGHLVGAPVQLNVTAGADAAATVTLGEGRTLNVSVRDVGGARIPAKVTVFCAGGACPFNADTYKQHVLLDYPALGSAAIAYVPVSGDTTLTLPPGEYDVVVSRGPEYSTWPDTWPASGHRVDLRTADGSVNATLGRIVDTTGWMSADLHVHAYFSSDSAVGNWLRAANFLAEGVDVLLSTDHEYIFDYAPVVRELGAQDVIATMVGEEVTSFTHGHFNAFPLTRDDSVPNGGAFDHAGGEDAPTLRMPQVFAGIKEKWPAATVQLNHPRSSGGSLTLLKVDTATLASKGNPADYNMAADPAATANDTKLFGDGFDLVEVANGPTASWSVMNDWMTFLSRGTVRASSGVSDSHSSFSDTGGYARTWAKVGTDAVGSFTPQAFSDAVKAQKLFVSNGPILSFTAQKLDAQGNPTGPVFDIGGTLSAANGEKVRFTVDVQGLEWMQLDRVELYSHAPGREAVNGIENAEWPEGRILQKKDLDPSAVTLEPVAGAGNLRRVHLTETFEVTVTGDTWFVGMARSLNGRSMSPLHGSKAMAWSNAILIDGDGSGKYDDFPLKPGQPLSAPAKVKGPFIVPTREQLVQAIADLILHGDEH</sequence>
<evidence type="ECO:0000313" key="2">
    <source>
        <dbReference type="Proteomes" id="UP000249061"/>
    </source>
</evidence>
<dbReference type="EMBL" id="QFQP01000001">
    <property type="protein sequence ID" value="PZR18310.1"/>
    <property type="molecule type" value="Genomic_DNA"/>
</dbReference>
<name>A0A2W5TRV4_9BACT</name>
<evidence type="ECO:0000313" key="1">
    <source>
        <dbReference type="EMBL" id="PZR18310.1"/>
    </source>
</evidence>
<organism evidence="1 2">
    <name type="scientific">Archangium gephyra</name>
    <dbReference type="NCBI Taxonomy" id="48"/>
    <lineage>
        <taxon>Bacteria</taxon>
        <taxon>Pseudomonadati</taxon>
        <taxon>Myxococcota</taxon>
        <taxon>Myxococcia</taxon>
        <taxon>Myxococcales</taxon>
        <taxon>Cystobacterineae</taxon>
        <taxon>Archangiaceae</taxon>
        <taxon>Archangium</taxon>
    </lineage>
</organism>
<dbReference type="InterPro" id="IPR016195">
    <property type="entry name" value="Pol/histidinol_Pase-like"/>
</dbReference>
<reference evidence="1 2" key="1">
    <citation type="submission" date="2017-08" db="EMBL/GenBank/DDBJ databases">
        <title>Infants hospitalized years apart are colonized by the same room-sourced microbial strains.</title>
        <authorList>
            <person name="Brooks B."/>
            <person name="Olm M.R."/>
            <person name="Firek B.A."/>
            <person name="Baker R."/>
            <person name="Thomas B.C."/>
            <person name="Morowitz M.J."/>
            <person name="Banfield J.F."/>
        </authorList>
    </citation>
    <scope>NUCLEOTIDE SEQUENCE [LARGE SCALE GENOMIC DNA]</scope>
    <source>
        <strain evidence="1">S2_003_000_R2_14</strain>
    </source>
</reference>
<gene>
    <name evidence="1" type="ORF">DI536_00030</name>
</gene>
<accession>A0A2W5TRV4</accession>
<comment type="caution">
    <text evidence="1">The sequence shown here is derived from an EMBL/GenBank/DDBJ whole genome shotgun (WGS) entry which is preliminary data.</text>
</comment>
<evidence type="ECO:0008006" key="3">
    <source>
        <dbReference type="Google" id="ProtNLM"/>
    </source>
</evidence>
<protein>
    <recommendedName>
        <fullName evidence="3">Polymerase/histidinol phosphatase N-terminal domain-containing protein</fullName>
    </recommendedName>
</protein>
<dbReference type="Proteomes" id="UP000249061">
    <property type="component" value="Unassembled WGS sequence"/>
</dbReference>
<dbReference type="SUPFAM" id="SSF89550">
    <property type="entry name" value="PHP domain-like"/>
    <property type="match status" value="1"/>
</dbReference>
<proteinExistence type="predicted"/>